<dbReference type="Proteomes" id="UP000023758">
    <property type="component" value="Unassembled WGS sequence"/>
</dbReference>
<keyword evidence="1" id="KW-1133">Transmembrane helix</keyword>
<feature type="transmembrane region" description="Helical" evidence="1">
    <location>
        <begin position="6"/>
        <end position="30"/>
    </location>
</feature>
<gene>
    <name evidence="2" type="ORF">H103_03152</name>
</gene>
<keyword evidence="1" id="KW-0472">Membrane</keyword>
<keyword evidence="1" id="KW-0812">Transmembrane</keyword>
<accession>A0A022W7E9</accession>
<evidence type="ECO:0000313" key="2">
    <source>
        <dbReference type="EMBL" id="EZF54071.1"/>
    </source>
</evidence>
<sequence>MLALLSIFYLLFFLLHTTWVFFLLSCFALLRMHVHVHVYRSSGCFLLLLLLLLPAFLSSRPRSRLCLVLQVIHTSPLLRVACLIPLSACQPAFNSCFAAFTLAFPAPHKLMMT</sequence>
<reference evidence="2" key="1">
    <citation type="submission" date="2014-02" db="EMBL/GenBank/DDBJ databases">
        <title>The Genome Sequence of Trichophyton rubrum (morphotype fischeri) CBS 288.86.</title>
        <authorList>
            <consortium name="The Broad Institute Genomics Platform"/>
            <person name="Cuomo C.A."/>
            <person name="White T.C."/>
            <person name="Graser Y."/>
            <person name="Martinez-Rossi N."/>
            <person name="Heitman J."/>
            <person name="Young S.K."/>
            <person name="Zeng Q."/>
            <person name="Gargeya S."/>
            <person name="Abouelleil A."/>
            <person name="Alvarado L."/>
            <person name="Chapman S.B."/>
            <person name="Gainer-Dewar J."/>
            <person name="Goldberg J."/>
            <person name="Griggs A."/>
            <person name="Gujja S."/>
            <person name="Hansen M."/>
            <person name="Howarth C."/>
            <person name="Imamovic A."/>
            <person name="Larimer J."/>
            <person name="Martinez D."/>
            <person name="Murphy C."/>
            <person name="Pearson M.D."/>
            <person name="Persinoti G."/>
            <person name="Poon T."/>
            <person name="Priest M."/>
            <person name="Roberts A.D."/>
            <person name="Saif S."/>
            <person name="Shea T.D."/>
            <person name="Sykes S.N."/>
            <person name="Wortman J."/>
            <person name="Nusbaum C."/>
            <person name="Birren B."/>
        </authorList>
    </citation>
    <scope>NUCLEOTIDE SEQUENCE [LARGE SCALE GENOMIC DNA]</scope>
    <source>
        <strain evidence="2">CBS 288.86</strain>
    </source>
</reference>
<feature type="transmembrane region" description="Helical" evidence="1">
    <location>
        <begin position="37"/>
        <end position="57"/>
    </location>
</feature>
<proteinExistence type="predicted"/>
<protein>
    <submittedName>
        <fullName evidence="2">Uncharacterized protein</fullName>
    </submittedName>
</protein>
<evidence type="ECO:0000256" key="1">
    <source>
        <dbReference type="SAM" id="Phobius"/>
    </source>
</evidence>
<organism evidence="2">
    <name type="scientific">Trichophyton rubrum CBS 288.86</name>
    <dbReference type="NCBI Taxonomy" id="1215330"/>
    <lineage>
        <taxon>Eukaryota</taxon>
        <taxon>Fungi</taxon>
        <taxon>Dikarya</taxon>
        <taxon>Ascomycota</taxon>
        <taxon>Pezizomycotina</taxon>
        <taxon>Eurotiomycetes</taxon>
        <taxon>Eurotiomycetidae</taxon>
        <taxon>Onygenales</taxon>
        <taxon>Arthrodermataceae</taxon>
        <taxon>Trichophyton</taxon>
    </lineage>
</organism>
<dbReference type="HOGENOM" id="CLU_2135316_0_0_1"/>
<dbReference type="EMBL" id="KK207796">
    <property type="protein sequence ID" value="EZF54071.1"/>
    <property type="molecule type" value="Genomic_DNA"/>
</dbReference>
<dbReference type="AlphaFoldDB" id="A0A022W7E9"/>
<name>A0A022W7E9_TRIRU</name>